<dbReference type="Pfam" id="PF00326">
    <property type="entry name" value="Peptidase_S9"/>
    <property type="match status" value="1"/>
</dbReference>
<comment type="similarity">
    <text evidence="2 7">Belongs to the peptidase S9A family.</text>
</comment>
<evidence type="ECO:0000256" key="2">
    <source>
        <dbReference type="ARBA" id="ARBA00005228"/>
    </source>
</evidence>
<keyword evidence="10" id="KW-1185">Reference proteome</keyword>
<gene>
    <name evidence="9" type="ORF">X975_15155</name>
</gene>
<evidence type="ECO:0000256" key="4">
    <source>
        <dbReference type="ARBA" id="ARBA00022670"/>
    </source>
</evidence>
<dbReference type="PANTHER" id="PTHR42881:SF2">
    <property type="entry name" value="PROLYL ENDOPEPTIDASE"/>
    <property type="match status" value="1"/>
</dbReference>
<dbReference type="PANTHER" id="PTHR42881">
    <property type="entry name" value="PROLYL ENDOPEPTIDASE"/>
    <property type="match status" value="1"/>
</dbReference>
<dbReference type="GO" id="GO:0005829">
    <property type="term" value="C:cytosol"/>
    <property type="evidence" value="ECO:0007669"/>
    <property type="project" value="TreeGrafter"/>
</dbReference>
<feature type="domain" description="Peptidase S9 prolyl oligopeptidase catalytic" evidence="8">
    <location>
        <begin position="32"/>
        <end position="254"/>
    </location>
</feature>
<feature type="non-terminal residue" evidence="9">
    <location>
        <position position="259"/>
    </location>
</feature>
<dbReference type="PRINTS" id="PR00862">
    <property type="entry name" value="PROLIGOPTASE"/>
</dbReference>
<dbReference type="InterPro" id="IPR029058">
    <property type="entry name" value="AB_hydrolase_fold"/>
</dbReference>
<dbReference type="OrthoDB" id="248387at2759"/>
<evidence type="ECO:0000259" key="8">
    <source>
        <dbReference type="Pfam" id="PF00326"/>
    </source>
</evidence>
<protein>
    <recommendedName>
        <fullName evidence="3 7">Prolyl endopeptidase</fullName>
        <ecNumber evidence="7">3.4.21.-</ecNumber>
    </recommendedName>
</protein>
<dbReference type="OMA" id="WHESGSK"/>
<evidence type="ECO:0000313" key="10">
    <source>
        <dbReference type="Proteomes" id="UP000054359"/>
    </source>
</evidence>
<organism evidence="9 10">
    <name type="scientific">Stegodyphus mimosarum</name>
    <name type="common">African social velvet spider</name>
    <dbReference type="NCBI Taxonomy" id="407821"/>
    <lineage>
        <taxon>Eukaryota</taxon>
        <taxon>Metazoa</taxon>
        <taxon>Ecdysozoa</taxon>
        <taxon>Arthropoda</taxon>
        <taxon>Chelicerata</taxon>
        <taxon>Arachnida</taxon>
        <taxon>Araneae</taxon>
        <taxon>Araneomorphae</taxon>
        <taxon>Entelegynae</taxon>
        <taxon>Eresoidea</taxon>
        <taxon>Eresidae</taxon>
        <taxon>Stegodyphus</taxon>
    </lineage>
</organism>
<accession>A0A087TME7</accession>
<dbReference type="EMBL" id="KK115883">
    <property type="protein sequence ID" value="KFM66286.1"/>
    <property type="molecule type" value="Genomic_DNA"/>
</dbReference>
<dbReference type="AlphaFoldDB" id="A0A087TME7"/>
<dbReference type="GO" id="GO:0006508">
    <property type="term" value="P:proteolysis"/>
    <property type="evidence" value="ECO:0007669"/>
    <property type="project" value="UniProtKB-KW"/>
</dbReference>
<dbReference type="InterPro" id="IPR002470">
    <property type="entry name" value="Peptidase_S9A"/>
</dbReference>
<dbReference type="SUPFAM" id="SSF53474">
    <property type="entry name" value="alpha/beta-Hydrolases"/>
    <property type="match status" value="1"/>
</dbReference>
<evidence type="ECO:0000256" key="6">
    <source>
        <dbReference type="ARBA" id="ARBA00022825"/>
    </source>
</evidence>
<dbReference type="Proteomes" id="UP000054359">
    <property type="component" value="Unassembled WGS sequence"/>
</dbReference>
<sequence>MFLVHSKNFVRDGNSPALLYGYGGFNVSIQPTFRVERTVFMQHFNGVLAVPNIRGGGEYGEKWHDSGRLFNKQNVFDDFQAAAEYLIANKYTSSKKLTILGASNGGLLVGACINQRPDLFGCAIAQVGVLDMLRFHKFTIGHAWVCDFGSSEEEDHFHNLLKYSPLHNVNIPKDENIQYPATLLLTADHDDRVVPLHSLKFIAELQYKLGNCKKQENPILINVDVESGHGAGKPTSKVIEEYTDMFCFMCNALGLSYQE</sequence>
<proteinExistence type="inferred from homology"/>
<dbReference type="MEROPS" id="S09.001"/>
<keyword evidence="4 7" id="KW-0645">Protease</keyword>
<dbReference type="InterPro" id="IPR001375">
    <property type="entry name" value="Peptidase_S9_cat"/>
</dbReference>
<dbReference type="InterPro" id="IPR051167">
    <property type="entry name" value="Prolyl_oligopep/macrocyclase"/>
</dbReference>
<name>A0A087TME7_STEMI</name>
<evidence type="ECO:0000256" key="3">
    <source>
        <dbReference type="ARBA" id="ARBA00016310"/>
    </source>
</evidence>
<dbReference type="PROSITE" id="PS00708">
    <property type="entry name" value="PRO_ENDOPEP_SER"/>
    <property type="match status" value="1"/>
</dbReference>
<reference evidence="9 10" key="1">
    <citation type="submission" date="2013-11" db="EMBL/GenBank/DDBJ databases">
        <title>Genome sequencing of Stegodyphus mimosarum.</title>
        <authorList>
            <person name="Bechsgaard J."/>
        </authorList>
    </citation>
    <scope>NUCLEOTIDE SEQUENCE [LARGE SCALE GENOMIC DNA]</scope>
</reference>
<dbReference type="InterPro" id="IPR002471">
    <property type="entry name" value="Pept_S9_AS"/>
</dbReference>
<dbReference type="STRING" id="407821.A0A087TME7"/>
<dbReference type="Gene3D" id="3.40.50.1820">
    <property type="entry name" value="alpha/beta hydrolase"/>
    <property type="match status" value="1"/>
</dbReference>
<dbReference type="FunFam" id="3.40.50.1820:FF:000005">
    <property type="entry name" value="Prolyl endopeptidase"/>
    <property type="match status" value="1"/>
</dbReference>
<dbReference type="GO" id="GO:0070012">
    <property type="term" value="F:oligopeptidase activity"/>
    <property type="evidence" value="ECO:0007669"/>
    <property type="project" value="TreeGrafter"/>
</dbReference>
<evidence type="ECO:0000256" key="1">
    <source>
        <dbReference type="ARBA" id="ARBA00001070"/>
    </source>
</evidence>
<evidence type="ECO:0000313" key="9">
    <source>
        <dbReference type="EMBL" id="KFM66286.1"/>
    </source>
</evidence>
<evidence type="ECO:0000256" key="7">
    <source>
        <dbReference type="RuleBase" id="RU368024"/>
    </source>
</evidence>
<evidence type="ECO:0000256" key="5">
    <source>
        <dbReference type="ARBA" id="ARBA00022801"/>
    </source>
</evidence>
<dbReference type="EC" id="3.4.21.-" evidence="7"/>
<keyword evidence="5 7" id="KW-0378">Hydrolase</keyword>
<dbReference type="GO" id="GO:0004252">
    <property type="term" value="F:serine-type endopeptidase activity"/>
    <property type="evidence" value="ECO:0007669"/>
    <property type="project" value="UniProtKB-UniRule"/>
</dbReference>
<comment type="catalytic activity">
    <reaction evidence="1">
        <text>Hydrolysis of Pro-|-Xaa &gt;&gt; Ala-|-Xaa in oligopeptides.</text>
        <dbReference type="EC" id="3.4.21.26"/>
    </reaction>
</comment>
<keyword evidence="6 7" id="KW-0720">Serine protease</keyword>